<dbReference type="RefSeq" id="WP_252749624.1">
    <property type="nucleotide sequence ID" value="NZ_CP097116.1"/>
</dbReference>
<accession>A0ABY5BND6</accession>
<sequence>MKKFINNHPTLYAIFHVLANLKTIILFQFYRPPFTPKIENSSTTIQKILDEHLSVSRYGDGELNWMVGNDDQTSFEIQSDQLQRRLQEIISSNLQHHIVTLPMALKTLDDTTFKSIYFWEKQLLKNGSKWFKYIDPQKTYYDTNITRPYIDKKNKQTTGQIFRLLLQIWSQRDVLIVEGTKTRFGVGNDLLKNARSIRRVECPPKNAFENYETILKTVTKVARPNDIILVALGPTATVLAYDLCKQGLQTIDIGHADIEYEWFKQGATEKTAVTGKYVNEVTNHVNGNLDTPDLKTYQAQIIATI</sequence>
<evidence type="ECO:0000259" key="1">
    <source>
        <dbReference type="Pfam" id="PF08759"/>
    </source>
</evidence>
<keyword evidence="3" id="KW-1185">Reference proteome</keyword>
<evidence type="ECO:0000313" key="2">
    <source>
        <dbReference type="EMBL" id="USS84721.1"/>
    </source>
</evidence>
<dbReference type="InterPro" id="IPR014869">
    <property type="entry name" value="GT-D"/>
</dbReference>
<evidence type="ECO:0000313" key="3">
    <source>
        <dbReference type="Proteomes" id="UP001056707"/>
    </source>
</evidence>
<organism evidence="2 3">
    <name type="scientific">Fructilactobacillus myrtifloralis</name>
    <dbReference type="NCBI Taxonomy" id="2940301"/>
    <lineage>
        <taxon>Bacteria</taxon>
        <taxon>Bacillati</taxon>
        <taxon>Bacillota</taxon>
        <taxon>Bacilli</taxon>
        <taxon>Lactobacillales</taxon>
        <taxon>Lactobacillaceae</taxon>
        <taxon>Fructilactobacillus</taxon>
    </lineage>
</organism>
<reference evidence="2" key="1">
    <citation type="submission" date="2022-05" db="EMBL/GenBank/DDBJ databases">
        <authorList>
            <person name="Oliphant S.A."/>
            <person name="Watson-Haigh N.S."/>
            <person name="Sumby K.M."/>
            <person name="Gardner J.M."/>
            <person name="Jiranek V."/>
        </authorList>
    </citation>
    <scope>NUCLEOTIDE SEQUENCE</scope>
    <source>
        <strain evidence="2">KI16_H9</strain>
    </source>
</reference>
<feature type="domain" description="Glycosyltransferase GT-D fold" evidence="1">
    <location>
        <begin position="55"/>
        <end position="281"/>
    </location>
</feature>
<dbReference type="EMBL" id="CP097116">
    <property type="protein sequence ID" value="USS84721.1"/>
    <property type="molecule type" value="Genomic_DNA"/>
</dbReference>
<dbReference type="Pfam" id="PF08759">
    <property type="entry name" value="GT-D"/>
    <property type="match status" value="1"/>
</dbReference>
<proteinExistence type="predicted"/>
<name>A0ABY5BND6_9LACO</name>
<protein>
    <submittedName>
        <fullName evidence="2">GT-D fold domain-containing glycosyltransferase</fullName>
    </submittedName>
</protein>
<gene>
    <name evidence="2" type="ORF">M3M35_05280</name>
</gene>
<dbReference type="Proteomes" id="UP001056707">
    <property type="component" value="Chromosome"/>
</dbReference>